<dbReference type="EMBL" id="HBUF01123733">
    <property type="protein sequence ID" value="CAG6642671.1"/>
    <property type="molecule type" value="Transcribed_RNA"/>
</dbReference>
<evidence type="ECO:0000256" key="1">
    <source>
        <dbReference type="SAM" id="Phobius"/>
    </source>
</evidence>
<name>A0A8D8R4E4_9HEMI</name>
<accession>A0A8D8R4E4</accession>
<keyword evidence="1" id="KW-1133">Transmembrane helix</keyword>
<feature type="transmembrane region" description="Helical" evidence="1">
    <location>
        <begin position="166"/>
        <end position="188"/>
    </location>
</feature>
<reference evidence="2" key="1">
    <citation type="submission" date="2021-05" db="EMBL/GenBank/DDBJ databases">
        <authorList>
            <person name="Alioto T."/>
            <person name="Alioto T."/>
            <person name="Gomez Garrido J."/>
        </authorList>
    </citation>
    <scope>NUCLEOTIDE SEQUENCE</scope>
</reference>
<evidence type="ECO:0000313" key="2">
    <source>
        <dbReference type="EMBL" id="CAG6642671.1"/>
    </source>
</evidence>
<sequence length="264" mass="30177">MMELNSTSLWKNLIGRTTSNDLLQKHGIGRRRRRNEGPFTREDLKPKALTTTNFTVVINDITKFKTFRAVEADPPVPTSGPKVITLDHSGFCDIVEETYQRLPDGVRDVLPSSAFMHYNNAWLHQRYLNIQHQVVGGSTYAADFNSITENAFITICLHFRLLVQKVVFSILGMVLPWLKLVVGFIIVFDLSYNLTTNNFGLYIDDGEERLALGLGQNINMDIQFSIESFIYEVNPFVSQLRRLSNDTSETAHIVFKETSRQRDK</sequence>
<keyword evidence="1" id="KW-0812">Transmembrane</keyword>
<proteinExistence type="predicted"/>
<protein>
    <submittedName>
        <fullName evidence="2">Uncharacterized protein</fullName>
    </submittedName>
</protein>
<organism evidence="2">
    <name type="scientific">Cacopsylla melanoneura</name>
    <dbReference type="NCBI Taxonomy" id="428564"/>
    <lineage>
        <taxon>Eukaryota</taxon>
        <taxon>Metazoa</taxon>
        <taxon>Ecdysozoa</taxon>
        <taxon>Arthropoda</taxon>
        <taxon>Hexapoda</taxon>
        <taxon>Insecta</taxon>
        <taxon>Pterygota</taxon>
        <taxon>Neoptera</taxon>
        <taxon>Paraneoptera</taxon>
        <taxon>Hemiptera</taxon>
        <taxon>Sternorrhyncha</taxon>
        <taxon>Psylloidea</taxon>
        <taxon>Psyllidae</taxon>
        <taxon>Psyllinae</taxon>
        <taxon>Cacopsylla</taxon>
    </lineage>
</organism>
<dbReference type="AlphaFoldDB" id="A0A8D8R4E4"/>
<keyword evidence="1" id="KW-0472">Membrane</keyword>